<evidence type="ECO:0000259" key="4">
    <source>
        <dbReference type="Pfam" id="PF00135"/>
    </source>
</evidence>
<feature type="signal peptide" evidence="3">
    <location>
        <begin position="1"/>
        <end position="21"/>
    </location>
</feature>
<dbReference type="OrthoDB" id="408631at2759"/>
<dbReference type="Gene3D" id="3.40.50.1820">
    <property type="entry name" value="alpha/beta hydrolase"/>
    <property type="match status" value="1"/>
</dbReference>
<dbReference type="InterPro" id="IPR002018">
    <property type="entry name" value="CarbesteraseB"/>
</dbReference>
<dbReference type="Proteomes" id="UP000256645">
    <property type="component" value="Unassembled WGS sequence"/>
</dbReference>
<protein>
    <recommendedName>
        <fullName evidence="3">Carboxylic ester hydrolase</fullName>
        <ecNumber evidence="3">3.1.1.-</ecNumber>
    </recommendedName>
</protein>
<evidence type="ECO:0000313" key="5">
    <source>
        <dbReference type="EMBL" id="RDW74801.1"/>
    </source>
</evidence>
<evidence type="ECO:0000256" key="1">
    <source>
        <dbReference type="ARBA" id="ARBA00005964"/>
    </source>
</evidence>
<dbReference type="EC" id="3.1.1.-" evidence="3"/>
<dbReference type="AlphaFoldDB" id="A0A3D8RLY3"/>
<reference evidence="5 6" key="1">
    <citation type="journal article" date="2018" name="IMA Fungus">
        <title>IMA Genome-F 9: Draft genome sequence of Annulohypoxylon stygium, Aspergillus mulundensis, Berkeleyomyces basicola (syn. Thielaviopsis basicola), Ceratocystis smalleyi, two Cercospora beticola strains, Coleophoma cylindrospora, Fusarium fracticaudum, Phialophora cf. hyalina, and Morchella septimelata.</title>
        <authorList>
            <person name="Wingfield B.D."/>
            <person name="Bills G.F."/>
            <person name="Dong Y."/>
            <person name="Huang W."/>
            <person name="Nel W.J."/>
            <person name="Swalarsk-Parry B.S."/>
            <person name="Vaghefi N."/>
            <person name="Wilken P.M."/>
            <person name="An Z."/>
            <person name="de Beer Z.W."/>
            <person name="De Vos L."/>
            <person name="Chen L."/>
            <person name="Duong T.A."/>
            <person name="Gao Y."/>
            <person name="Hammerbacher A."/>
            <person name="Kikkert J.R."/>
            <person name="Li Y."/>
            <person name="Li H."/>
            <person name="Li K."/>
            <person name="Li Q."/>
            <person name="Liu X."/>
            <person name="Ma X."/>
            <person name="Naidoo K."/>
            <person name="Pethybridge S.J."/>
            <person name="Sun J."/>
            <person name="Steenkamp E.T."/>
            <person name="van der Nest M.A."/>
            <person name="van Wyk S."/>
            <person name="Wingfield M.J."/>
            <person name="Xiong C."/>
            <person name="Yue Q."/>
            <person name="Zhang X."/>
        </authorList>
    </citation>
    <scope>NUCLEOTIDE SEQUENCE [LARGE SCALE GENOMIC DNA]</scope>
    <source>
        <strain evidence="5 6">BP6252</strain>
    </source>
</reference>
<dbReference type="PANTHER" id="PTHR11559">
    <property type="entry name" value="CARBOXYLESTERASE"/>
    <property type="match status" value="1"/>
</dbReference>
<dbReference type="SUPFAM" id="SSF53474">
    <property type="entry name" value="alpha/beta-Hydrolases"/>
    <property type="match status" value="1"/>
</dbReference>
<accession>A0A3D8RLY3</accession>
<dbReference type="InterPro" id="IPR019826">
    <property type="entry name" value="Carboxylesterase_B_AS"/>
</dbReference>
<dbReference type="EMBL" id="PDLM01000006">
    <property type="protein sequence ID" value="RDW74801.1"/>
    <property type="molecule type" value="Genomic_DNA"/>
</dbReference>
<dbReference type="PROSITE" id="PS00122">
    <property type="entry name" value="CARBOXYLESTERASE_B_1"/>
    <property type="match status" value="1"/>
</dbReference>
<comment type="similarity">
    <text evidence="1 3">Belongs to the type-B carboxylesterase/lipase family.</text>
</comment>
<keyword evidence="2 3" id="KW-0378">Hydrolase</keyword>
<dbReference type="InterPro" id="IPR029058">
    <property type="entry name" value="AB_hydrolase_fold"/>
</dbReference>
<evidence type="ECO:0000256" key="3">
    <source>
        <dbReference type="RuleBase" id="RU361235"/>
    </source>
</evidence>
<dbReference type="GO" id="GO:0016787">
    <property type="term" value="F:hydrolase activity"/>
    <property type="evidence" value="ECO:0007669"/>
    <property type="project" value="UniProtKB-KW"/>
</dbReference>
<dbReference type="STRING" id="1849047.A0A3D8RLY3"/>
<evidence type="ECO:0000313" key="6">
    <source>
        <dbReference type="Proteomes" id="UP000256645"/>
    </source>
</evidence>
<proteinExistence type="inferred from homology"/>
<name>A0A3D8RLY3_9HELO</name>
<gene>
    <name evidence="5" type="ORF">BP6252_05943</name>
</gene>
<dbReference type="InterPro" id="IPR050309">
    <property type="entry name" value="Type-B_Carboxylest/Lipase"/>
</dbReference>
<dbReference type="Pfam" id="PF00135">
    <property type="entry name" value="COesterase"/>
    <property type="match status" value="1"/>
</dbReference>
<feature type="domain" description="Carboxylesterase type B" evidence="4">
    <location>
        <begin position="31"/>
        <end position="512"/>
    </location>
</feature>
<keyword evidence="6" id="KW-1185">Reference proteome</keyword>
<keyword evidence="3" id="KW-0732">Signal</keyword>
<feature type="chain" id="PRO_5017497485" description="Carboxylic ester hydrolase" evidence="3">
    <location>
        <begin position="22"/>
        <end position="548"/>
    </location>
</feature>
<comment type="caution">
    <text evidence="5">The sequence shown here is derived from an EMBL/GenBank/DDBJ whole genome shotgun (WGS) entry which is preliminary data.</text>
</comment>
<sequence length="548" mass="59417">MQLPSLGVFFLGLCQISLAAASLPLGFTKNGTYYGLSIPQFSQEFFLGIPYAKAPIGEYRFRYPRSLNETFVGLKNATQIGYTCPGKDNATLYALNEDCLNLNVIRPSGYNASKGLPVVVQLFGGAGQTGSANSPQNNMTFLVQRSQEIGLPIIAVSINFRKAAFGFLASRDVANDGSLNAGIRDVRMALDWVQENIAGFGGNPDEVTIMGQSSGGDMVLWQVHAFGGGGGSVPFRAGIAMSGSSNAIATNSTDWYQPLYDTLVQRTNCTDAVDQLQCLRETPYNTLNAAQQDLFFFMVTDGDFIPMVGGRAKKLGLFHKVALMTGGGIDEGDSFGVPGCNTEADIMTHGLQVGSGYTISNKTWETIFKLYPDYPPAGIPTFTGWERFASQGYMFKRQNVISGDVVFNSNSRQDARVMSAAGMPVYKYQFATPSWTSADAAPAAYLGAGHVTNQPFSFNLPSNFSLPWCGPGEARAKLREMTSSMTVAFVATLDPNKHGKNYTYWPAYNESANGTNFVFKDSGSWAEEDTFRKEAIDWLIETQAGRGQ</sequence>
<organism evidence="5 6">
    <name type="scientific">Coleophoma cylindrospora</name>
    <dbReference type="NCBI Taxonomy" id="1849047"/>
    <lineage>
        <taxon>Eukaryota</taxon>
        <taxon>Fungi</taxon>
        <taxon>Dikarya</taxon>
        <taxon>Ascomycota</taxon>
        <taxon>Pezizomycotina</taxon>
        <taxon>Leotiomycetes</taxon>
        <taxon>Helotiales</taxon>
        <taxon>Dermateaceae</taxon>
        <taxon>Coleophoma</taxon>
    </lineage>
</organism>
<evidence type="ECO:0000256" key="2">
    <source>
        <dbReference type="ARBA" id="ARBA00022801"/>
    </source>
</evidence>